<proteinExistence type="predicted"/>
<keyword evidence="1" id="KW-1133">Transmembrane helix</keyword>
<dbReference type="Proteomes" id="UP000191672">
    <property type="component" value="Unassembled WGS sequence"/>
</dbReference>
<accession>A0A1V6Q3N9</accession>
<keyword evidence="1" id="KW-0812">Transmembrane</keyword>
<protein>
    <submittedName>
        <fullName evidence="2">Uncharacterized protein</fullName>
    </submittedName>
</protein>
<feature type="transmembrane region" description="Helical" evidence="1">
    <location>
        <begin position="12"/>
        <end position="33"/>
    </location>
</feature>
<dbReference type="EMBL" id="MDYN01000015">
    <property type="protein sequence ID" value="OQD83880.1"/>
    <property type="molecule type" value="Genomic_DNA"/>
</dbReference>
<name>A0A1V6Q3N9_9EURO</name>
<comment type="caution">
    <text evidence="2">The sequence shown here is derived from an EMBL/GenBank/DDBJ whole genome shotgun (WGS) entry which is preliminary data.</text>
</comment>
<keyword evidence="1" id="KW-0472">Membrane</keyword>
<dbReference type="AlphaFoldDB" id="A0A1V6Q3N9"/>
<gene>
    <name evidence="2" type="ORF">PENANT_c015G04074</name>
</gene>
<sequence>MAVLKWETTILLHRMIVIIYHNTPNALLLSVVLGPRVRLVRRPFYWALKPVSIASYAKNITNIISNRPLLAEAILNRHLDMNGRWVLMGQALCEHFGGNIARSSGDSYDGTGVIYDTIDEAADLGPAVVDSVLDYSQKMDVDVQFEILSSPCQSQSLWP</sequence>
<reference evidence="3" key="1">
    <citation type="journal article" date="2017" name="Nat. Microbiol.">
        <title>Global analysis of biosynthetic gene clusters reveals vast potential of secondary metabolite production in Penicillium species.</title>
        <authorList>
            <person name="Nielsen J.C."/>
            <person name="Grijseels S."/>
            <person name="Prigent S."/>
            <person name="Ji B."/>
            <person name="Dainat J."/>
            <person name="Nielsen K.F."/>
            <person name="Frisvad J.C."/>
            <person name="Workman M."/>
            <person name="Nielsen J."/>
        </authorList>
    </citation>
    <scope>NUCLEOTIDE SEQUENCE [LARGE SCALE GENOMIC DNA]</scope>
    <source>
        <strain evidence="3">IBT 31811</strain>
    </source>
</reference>
<evidence type="ECO:0000313" key="2">
    <source>
        <dbReference type="EMBL" id="OQD83880.1"/>
    </source>
</evidence>
<evidence type="ECO:0000313" key="3">
    <source>
        <dbReference type="Proteomes" id="UP000191672"/>
    </source>
</evidence>
<keyword evidence="3" id="KW-1185">Reference proteome</keyword>
<evidence type="ECO:0000256" key="1">
    <source>
        <dbReference type="SAM" id="Phobius"/>
    </source>
</evidence>
<organism evidence="2 3">
    <name type="scientific">Penicillium antarcticum</name>
    <dbReference type="NCBI Taxonomy" id="416450"/>
    <lineage>
        <taxon>Eukaryota</taxon>
        <taxon>Fungi</taxon>
        <taxon>Dikarya</taxon>
        <taxon>Ascomycota</taxon>
        <taxon>Pezizomycotina</taxon>
        <taxon>Eurotiomycetes</taxon>
        <taxon>Eurotiomycetidae</taxon>
        <taxon>Eurotiales</taxon>
        <taxon>Aspergillaceae</taxon>
        <taxon>Penicillium</taxon>
    </lineage>
</organism>